<accession>A0A1I7WCV9</accession>
<feature type="region of interest" description="Disordered" evidence="1">
    <location>
        <begin position="1"/>
        <end position="33"/>
    </location>
</feature>
<evidence type="ECO:0000313" key="2">
    <source>
        <dbReference type="Proteomes" id="UP000095283"/>
    </source>
</evidence>
<proteinExistence type="predicted"/>
<evidence type="ECO:0000256" key="1">
    <source>
        <dbReference type="SAM" id="MobiDB-lite"/>
    </source>
</evidence>
<evidence type="ECO:0000313" key="3">
    <source>
        <dbReference type="WBParaSite" id="Hba_02574"/>
    </source>
</evidence>
<protein>
    <submittedName>
        <fullName evidence="3">TetR/AcrR family transcriptional regulator</fullName>
    </submittedName>
</protein>
<sequence length="33" mass="3805">MPVPPRTAAGMDQRRKAEADRRSPSRRKERQVA</sequence>
<name>A0A1I7WCV9_HETBA</name>
<feature type="compositionally biased region" description="Basic and acidic residues" evidence="1">
    <location>
        <begin position="12"/>
        <end position="23"/>
    </location>
</feature>
<dbReference type="WBParaSite" id="Hba_02574">
    <property type="protein sequence ID" value="Hba_02574"/>
    <property type="gene ID" value="Hba_02574"/>
</dbReference>
<feature type="compositionally biased region" description="Basic residues" evidence="1">
    <location>
        <begin position="24"/>
        <end position="33"/>
    </location>
</feature>
<dbReference type="Proteomes" id="UP000095283">
    <property type="component" value="Unplaced"/>
</dbReference>
<reference evidence="3" key="1">
    <citation type="submission" date="2016-11" db="UniProtKB">
        <authorList>
            <consortium name="WormBaseParasite"/>
        </authorList>
    </citation>
    <scope>IDENTIFICATION</scope>
</reference>
<keyword evidence="2" id="KW-1185">Reference proteome</keyword>
<organism evidence="2 3">
    <name type="scientific">Heterorhabditis bacteriophora</name>
    <name type="common">Entomopathogenic nematode worm</name>
    <dbReference type="NCBI Taxonomy" id="37862"/>
    <lineage>
        <taxon>Eukaryota</taxon>
        <taxon>Metazoa</taxon>
        <taxon>Ecdysozoa</taxon>
        <taxon>Nematoda</taxon>
        <taxon>Chromadorea</taxon>
        <taxon>Rhabditida</taxon>
        <taxon>Rhabditina</taxon>
        <taxon>Rhabditomorpha</taxon>
        <taxon>Strongyloidea</taxon>
        <taxon>Heterorhabditidae</taxon>
        <taxon>Heterorhabditis</taxon>
    </lineage>
</organism>
<dbReference type="AlphaFoldDB" id="A0A1I7WCV9"/>